<feature type="compositionally biased region" description="Polar residues" evidence="4">
    <location>
        <begin position="1229"/>
        <end position="1240"/>
    </location>
</feature>
<feature type="compositionally biased region" description="Polar residues" evidence="4">
    <location>
        <begin position="1366"/>
        <end position="1382"/>
    </location>
</feature>
<feature type="compositionally biased region" description="Polar residues" evidence="4">
    <location>
        <begin position="755"/>
        <end position="769"/>
    </location>
</feature>
<dbReference type="InterPro" id="IPR047252">
    <property type="entry name" value="TP53BP1-like"/>
</dbReference>
<feature type="compositionally biased region" description="Basic residues" evidence="4">
    <location>
        <begin position="940"/>
        <end position="951"/>
    </location>
</feature>
<dbReference type="InterPro" id="IPR047249">
    <property type="entry name" value="BRCT_p53bp1-like_rpt1"/>
</dbReference>
<comment type="subcellular location">
    <subcellularLocation>
        <location evidence="1">Nucleus</location>
    </subcellularLocation>
</comment>
<evidence type="ECO:0000256" key="1">
    <source>
        <dbReference type="ARBA" id="ARBA00004123"/>
    </source>
</evidence>
<feature type="compositionally biased region" description="Polar residues" evidence="4">
    <location>
        <begin position="1210"/>
        <end position="1220"/>
    </location>
</feature>
<feature type="compositionally biased region" description="Low complexity" evidence="4">
    <location>
        <begin position="298"/>
        <end position="310"/>
    </location>
</feature>
<dbReference type="PANTHER" id="PTHR15321:SF3">
    <property type="entry name" value="TP53-BINDING PROTEIN 1"/>
    <property type="match status" value="1"/>
</dbReference>
<feature type="compositionally biased region" description="Polar residues" evidence="4">
    <location>
        <begin position="593"/>
        <end position="603"/>
    </location>
</feature>
<dbReference type="InterPro" id="IPR047250">
    <property type="entry name" value="BRCT_p53bp1-like_rpt2"/>
</dbReference>
<feature type="region of interest" description="Disordered" evidence="4">
    <location>
        <begin position="1109"/>
        <end position="1406"/>
    </location>
</feature>
<feature type="compositionally biased region" description="Basic and acidic residues" evidence="4">
    <location>
        <begin position="121"/>
        <end position="134"/>
    </location>
</feature>
<feature type="compositionally biased region" description="Polar residues" evidence="4">
    <location>
        <begin position="958"/>
        <end position="971"/>
    </location>
</feature>
<dbReference type="Pfam" id="PF09038">
    <property type="entry name" value="53-BP1_Tudor"/>
    <property type="match status" value="1"/>
</dbReference>
<evidence type="ECO:0000256" key="3">
    <source>
        <dbReference type="ARBA" id="ARBA00023242"/>
    </source>
</evidence>
<feature type="compositionally biased region" description="Polar residues" evidence="4">
    <location>
        <begin position="554"/>
        <end position="565"/>
    </location>
</feature>
<feature type="compositionally biased region" description="Basic residues" evidence="4">
    <location>
        <begin position="843"/>
        <end position="856"/>
    </location>
</feature>
<dbReference type="GO" id="GO:0045944">
    <property type="term" value="P:positive regulation of transcription by RNA polymerase II"/>
    <property type="evidence" value="ECO:0007669"/>
    <property type="project" value="TreeGrafter"/>
</dbReference>
<feature type="compositionally biased region" description="Basic and acidic residues" evidence="4">
    <location>
        <begin position="1333"/>
        <end position="1346"/>
    </location>
</feature>
<dbReference type="FunFam" id="3.40.50.10190:FF:000005">
    <property type="entry name" value="Tumor suppressor p53-binding protein 1"/>
    <property type="match status" value="1"/>
</dbReference>
<feature type="compositionally biased region" description="Polar residues" evidence="4">
    <location>
        <begin position="214"/>
        <end position="227"/>
    </location>
</feature>
<dbReference type="Gene3D" id="2.30.30.140">
    <property type="match status" value="1"/>
</dbReference>
<feature type="region of interest" description="Disordered" evidence="4">
    <location>
        <begin position="392"/>
        <end position="649"/>
    </location>
</feature>
<comment type="caution">
    <text evidence="6">The sequence shown here is derived from an EMBL/GenBank/DDBJ whole genome shotgun (WGS) entry which is preliminary data.</text>
</comment>
<evidence type="ECO:0000256" key="2">
    <source>
        <dbReference type="ARBA" id="ARBA00022763"/>
    </source>
</evidence>
<name>A0A210QGR4_MIZYE</name>
<dbReference type="InterPro" id="IPR015125">
    <property type="entry name" value="53-BP1_Tudor"/>
</dbReference>
<dbReference type="CDD" id="cd20383">
    <property type="entry name" value="Tudor_53BP1"/>
    <property type="match status" value="1"/>
</dbReference>
<feature type="compositionally biased region" description="Low complexity" evidence="4">
    <location>
        <begin position="1582"/>
        <end position="1592"/>
    </location>
</feature>
<dbReference type="Proteomes" id="UP000242188">
    <property type="component" value="Unassembled WGS sequence"/>
</dbReference>
<dbReference type="GO" id="GO:0005634">
    <property type="term" value="C:nucleus"/>
    <property type="evidence" value="ECO:0007669"/>
    <property type="project" value="UniProtKB-SubCell"/>
</dbReference>
<dbReference type="PANTHER" id="PTHR15321">
    <property type="entry name" value="TUMOR SUPPRESSOR P53-BINDING PROTEIN 1"/>
    <property type="match status" value="1"/>
</dbReference>
<feature type="compositionally biased region" description="Polar residues" evidence="4">
    <location>
        <begin position="1319"/>
        <end position="1331"/>
    </location>
</feature>
<gene>
    <name evidence="6" type="ORF">KP79_PYT15545</name>
</gene>
<dbReference type="Gene3D" id="3.40.50.10190">
    <property type="entry name" value="BRCT domain"/>
    <property type="match status" value="2"/>
</dbReference>
<feature type="compositionally biased region" description="Basic and acidic residues" evidence="4">
    <location>
        <begin position="1555"/>
        <end position="1568"/>
    </location>
</feature>
<feature type="compositionally biased region" description="Polar residues" evidence="4">
    <location>
        <begin position="1602"/>
        <end position="1619"/>
    </location>
</feature>
<accession>A0A210QGR4</accession>
<dbReference type="SUPFAM" id="SSF63748">
    <property type="entry name" value="Tudor/PWWP/MBT"/>
    <property type="match status" value="1"/>
</dbReference>
<dbReference type="PROSITE" id="PS50172">
    <property type="entry name" value="BRCT"/>
    <property type="match status" value="2"/>
</dbReference>
<feature type="compositionally biased region" description="Polar residues" evidence="4">
    <location>
        <begin position="426"/>
        <end position="459"/>
    </location>
</feature>
<feature type="region of interest" description="Disordered" evidence="4">
    <location>
        <begin position="1529"/>
        <end position="1548"/>
    </location>
</feature>
<feature type="compositionally biased region" description="Basic and acidic residues" evidence="4">
    <location>
        <begin position="1281"/>
        <end position="1307"/>
    </location>
</feature>
<dbReference type="SMART" id="SM00292">
    <property type="entry name" value="BRCT"/>
    <property type="match status" value="2"/>
</dbReference>
<feature type="compositionally biased region" description="Basic and acidic residues" evidence="4">
    <location>
        <begin position="368"/>
        <end position="379"/>
    </location>
</feature>
<dbReference type="InterPro" id="IPR036420">
    <property type="entry name" value="BRCT_dom_sf"/>
</dbReference>
<feature type="compositionally biased region" description="Basic and acidic residues" evidence="4">
    <location>
        <begin position="1109"/>
        <end position="1126"/>
    </location>
</feature>
<proteinExistence type="predicted"/>
<dbReference type="InterPro" id="IPR001357">
    <property type="entry name" value="BRCT_dom"/>
</dbReference>
<evidence type="ECO:0000313" key="7">
    <source>
        <dbReference type="Proteomes" id="UP000242188"/>
    </source>
</evidence>
<dbReference type="Gene3D" id="2.30.30.30">
    <property type="match status" value="1"/>
</dbReference>
<protein>
    <submittedName>
        <fullName evidence="6">Tumor suppressor p53-binding protein 1</fullName>
    </submittedName>
</protein>
<dbReference type="InterPro" id="IPR002999">
    <property type="entry name" value="Tudor"/>
</dbReference>
<feature type="compositionally biased region" description="Polar residues" evidence="4">
    <location>
        <begin position="775"/>
        <end position="803"/>
    </location>
</feature>
<dbReference type="SMART" id="SM00333">
    <property type="entry name" value="TUDOR"/>
    <property type="match status" value="1"/>
</dbReference>
<reference evidence="6 7" key="1">
    <citation type="journal article" date="2017" name="Nat. Ecol. Evol.">
        <title>Scallop genome provides insights into evolution of bilaterian karyotype and development.</title>
        <authorList>
            <person name="Wang S."/>
            <person name="Zhang J."/>
            <person name="Jiao W."/>
            <person name="Li J."/>
            <person name="Xun X."/>
            <person name="Sun Y."/>
            <person name="Guo X."/>
            <person name="Huan P."/>
            <person name="Dong B."/>
            <person name="Zhang L."/>
            <person name="Hu X."/>
            <person name="Sun X."/>
            <person name="Wang J."/>
            <person name="Zhao C."/>
            <person name="Wang Y."/>
            <person name="Wang D."/>
            <person name="Huang X."/>
            <person name="Wang R."/>
            <person name="Lv J."/>
            <person name="Li Y."/>
            <person name="Zhang Z."/>
            <person name="Liu B."/>
            <person name="Lu W."/>
            <person name="Hui Y."/>
            <person name="Liang J."/>
            <person name="Zhou Z."/>
            <person name="Hou R."/>
            <person name="Li X."/>
            <person name="Liu Y."/>
            <person name="Li H."/>
            <person name="Ning X."/>
            <person name="Lin Y."/>
            <person name="Zhao L."/>
            <person name="Xing Q."/>
            <person name="Dou J."/>
            <person name="Li Y."/>
            <person name="Mao J."/>
            <person name="Guo H."/>
            <person name="Dou H."/>
            <person name="Li T."/>
            <person name="Mu C."/>
            <person name="Jiang W."/>
            <person name="Fu Q."/>
            <person name="Fu X."/>
            <person name="Miao Y."/>
            <person name="Liu J."/>
            <person name="Yu Q."/>
            <person name="Li R."/>
            <person name="Liao H."/>
            <person name="Li X."/>
            <person name="Kong Y."/>
            <person name="Jiang Z."/>
            <person name="Chourrout D."/>
            <person name="Li R."/>
            <person name="Bao Z."/>
        </authorList>
    </citation>
    <scope>NUCLEOTIDE SEQUENCE [LARGE SCALE GENOMIC DNA]</scope>
    <source>
        <strain evidence="6 7">PY_sf001</strain>
    </source>
</reference>
<feature type="region of interest" description="Disordered" evidence="4">
    <location>
        <begin position="239"/>
        <end position="319"/>
    </location>
</feature>
<feature type="compositionally biased region" description="Polar residues" evidence="4">
    <location>
        <begin position="167"/>
        <end position="184"/>
    </location>
</feature>
<evidence type="ECO:0000259" key="5">
    <source>
        <dbReference type="PROSITE" id="PS50172"/>
    </source>
</evidence>
<feature type="compositionally biased region" description="Acidic residues" evidence="4">
    <location>
        <begin position="105"/>
        <end position="117"/>
    </location>
</feature>
<feature type="region of interest" description="Disordered" evidence="4">
    <location>
        <begin position="1555"/>
        <end position="1619"/>
    </location>
</feature>
<dbReference type="GO" id="GO:0000077">
    <property type="term" value="P:DNA damage checkpoint signaling"/>
    <property type="evidence" value="ECO:0007669"/>
    <property type="project" value="TreeGrafter"/>
</dbReference>
<feature type="region of interest" description="Disordered" evidence="4">
    <location>
        <begin position="77"/>
        <end position="227"/>
    </location>
</feature>
<dbReference type="Pfam" id="PF18428">
    <property type="entry name" value="BRCT_3"/>
    <property type="match status" value="1"/>
</dbReference>
<feature type="compositionally biased region" description="Basic and acidic residues" evidence="4">
    <location>
        <begin position="461"/>
        <end position="476"/>
    </location>
</feature>
<keyword evidence="7" id="KW-1185">Reference proteome</keyword>
<dbReference type="GO" id="GO:0042393">
    <property type="term" value="F:histone binding"/>
    <property type="evidence" value="ECO:0007669"/>
    <property type="project" value="TreeGrafter"/>
</dbReference>
<dbReference type="InterPro" id="IPR014722">
    <property type="entry name" value="Rib_uL2_dom2"/>
</dbReference>
<keyword evidence="2" id="KW-0227">DNA damage</keyword>
<feature type="compositionally biased region" description="Basic and acidic residues" evidence="4">
    <location>
        <begin position="899"/>
        <end position="920"/>
    </location>
</feature>
<feature type="compositionally biased region" description="Low complexity" evidence="4">
    <location>
        <begin position="154"/>
        <end position="166"/>
    </location>
</feature>
<sequence length="1910" mass="209853">MDDEWSINQTQQSQTGTSKFIVLDSQEQADEIQENWPALQLPMMDLQSNNNIQPSKTRRLGLIGDLSEDERKLENAEVLVPDSEFEGTNLHRQRSSSKGYRLPSDAEEVISESEDQVNETVVERPPKGDAKSTTEDDDDDENQAGASGTKPIQSSNGSSSSFHSNSRQGLGSYQQAEISHTGQEPSVRGHRFKLFQETLSQDIFQEDQDDNRESSTPSEFIGSLQLSNQSMLVPETVDEDENAIPPSPTAYGNVPMIIPSSPTGDKTTDSDLEDSDELIVFNPAAESTFADNPPARLSQSLEGSGSNSSGKSDEQNVTVKRVSPVAVSFKEGSENVPDKVKTLVTDDVETCGESLHLHYSATESHSNQQREESVEVVQVEEKKEDSVIIISFDEGNNQEDDQVTQRSSVEEELEGVGSQDLVLHLTPSQYSKSQASLKGGNSSETHPGQKSMCTPSQYPELQEKVDLGDNTEKDKANTSNSDSAGFHLSLPKTGTLLHPVEISPDLTRQKQLSSPIESSHDPTSPPGPSIQDTACEARPSPVRAPSLTIDMIDTQPSMSDPSFTLQRPDLREVPSEQTEDSRFEVFRQKKGNSKLTRSPSKRQIINDESDDECLPGKKRNREEVLSPRADRQQMPKLKKTRTLSSEVTSTGYQASIEGLEVMDTTTNSPTEHMEVLEDPEDVMMQETESYDAGQALQTMDIDQHMVRDWQQDTMPGPSGVTFQRGKFGLSGVIGQGEMSDPLRGKGQCQEGLPDSSVSRGEPSNLSKVNIKSHPQIKTGSVDNQNSGDRQPFQQMSGNTFQQMSGNTCRQFTESESIAQKTGEVLVASEDISHLELVKETIKHGHKRGKSKAKKSSKGILKNRTEHDREMTGISERRRESSSHDPYTFHGSQSQAISPKKADTVHLAPESRELKKTETHEQQPVPGTSRVETTPTSTWKKWSRAIHKKSGVKRGGPSQHVSFDNSVKNKSTPPKLRTPRQTPKSSKTSASVSAGEGQTVTGQLYVRSPAIDPSTTVITPTTIQAASVIPSTIGQSTSMAPPMTTQSVPARSAPICQDLVVGPLSMTTSGHTAQPQQQETMVTKTVYRMWLSECKEITQTVRGPDGRVLRSTFKKEEDPPKLLKEVTTETSELLSVSDLSPSPSRSSSTMTSGDLADVSSSLSRSSSGSRGSRQNLASLEGMGMSQATTDKTADMDTYFTPPEPVTAPVRRTSTAEKSNQSKQDEGTNVARRSSTQPSYYETSPHVGDLSTINKTGSDVMESSHLTEEKRNSESLFTSSTEDCEKLAAEEKERKDAEEKVSDKVKDVEDISESSDGIPCGQTTVRTTVQSSDGVEGKDGVKFTKETETASTTSTNPKSLKRRKRSDTSGSRSSEISPQISYQDPTLARPDKDLPCTPPTRGSSIKSETAVGARVLARWKDGFYYPGSIAQILKSKYQVRFDDGDVRFVKVSDLLLIERLPVGQSVFVQSKSGFFEPGIITDHKSPTKTSGQPCLYVVEQDNGKNAQFRCSQVILSEDQAQCLVIDIGANIHTSPSGPPPTTPKPADVSLDNLMDSKRRTSSRYEQHTIAKESVPSSTSKSKMAAPTASASHASSVKRKRGGMVTSNPVATSTPTPAKVSTSRLKTAVVGLDASPVGAAVSSPVTPRRSPRKARIGLFHTNRDVRPRRKTTLFRGMVFLLTHVDKMAAQKEEEKMILEDSSLDVSTDDSSPHDEPAIPFDKNELKILIEDGGGIVLDKYSEPEVSSARQCILLSDTYQRTVKYFQFLAAGRLCLSHVWVYDCCSEDKLMDYKAYLLQSGISLEKRRLIEWKPTCNLLVNMRIMVESTTDRFREEWTNIIQISEGIVETKIKTRDHQVNVIVTDSTCSSSVLRRAKQLGVPVVSTEWMIQNLINGQIMAYDGHPRYRYDYTHE</sequence>
<dbReference type="OrthoDB" id="129353at2759"/>
<evidence type="ECO:0000256" key="4">
    <source>
        <dbReference type="SAM" id="MobiDB-lite"/>
    </source>
</evidence>
<feature type="compositionally biased region" description="Basic and acidic residues" evidence="4">
    <location>
        <begin position="620"/>
        <end position="633"/>
    </location>
</feature>
<feature type="region of interest" description="Disordered" evidence="4">
    <location>
        <begin position="355"/>
        <end position="379"/>
    </location>
</feature>
<dbReference type="EMBL" id="NEDP02003748">
    <property type="protein sequence ID" value="OWF47938.1"/>
    <property type="molecule type" value="Genomic_DNA"/>
</dbReference>
<organism evidence="6 7">
    <name type="scientific">Mizuhopecten yessoensis</name>
    <name type="common">Japanese scallop</name>
    <name type="synonym">Patinopecten yessoensis</name>
    <dbReference type="NCBI Taxonomy" id="6573"/>
    <lineage>
        <taxon>Eukaryota</taxon>
        <taxon>Metazoa</taxon>
        <taxon>Spiralia</taxon>
        <taxon>Lophotrochozoa</taxon>
        <taxon>Mollusca</taxon>
        <taxon>Bivalvia</taxon>
        <taxon>Autobranchia</taxon>
        <taxon>Pteriomorphia</taxon>
        <taxon>Pectinida</taxon>
        <taxon>Pectinoidea</taxon>
        <taxon>Pectinidae</taxon>
        <taxon>Mizuhopecten</taxon>
    </lineage>
</organism>
<feature type="domain" description="BRCT" evidence="5">
    <location>
        <begin position="1810"/>
        <end position="1902"/>
    </location>
</feature>
<feature type="compositionally biased region" description="Low complexity" evidence="4">
    <location>
        <begin position="1130"/>
        <end position="1172"/>
    </location>
</feature>
<feature type="domain" description="BRCT" evidence="5">
    <location>
        <begin position="1666"/>
        <end position="1794"/>
    </location>
</feature>
<dbReference type="CDD" id="cd17724">
    <property type="entry name" value="BRCT_p53bp1_rpt2"/>
    <property type="match status" value="1"/>
</dbReference>
<dbReference type="SUPFAM" id="SSF52113">
    <property type="entry name" value="BRCT domain"/>
    <property type="match status" value="2"/>
</dbReference>
<keyword evidence="3" id="KW-0539">Nucleus</keyword>
<dbReference type="CDD" id="cd17745">
    <property type="entry name" value="BRCT_p53bp1_rpt1"/>
    <property type="match status" value="1"/>
</dbReference>
<feature type="compositionally biased region" description="Polar residues" evidence="4">
    <location>
        <begin position="978"/>
        <end position="996"/>
    </location>
</feature>
<feature type="compositionally biased region" description="Polar residues" evidence="4">
    <location>
        <begin position="144"/>
        <end position="153"/>
    </location>
</feature>
<feature type="compositionally biased region" description="Basic and acidic residues" evidence="4">
    <location>
        <begin position="862"/>
        <end position="882"/>
    </location>
</feature>
<evidence type="ECO:0000313" key="6">
    <source>
        <dbReference type="EMBL" id="OWF47938.1"/>
    </source>
</evidence>
<dbReference type="STRING" id="6573.A0A210QGR4"/>
<feature type="region of interest" description="Disordered" evidence="4">
    <location>
        <begin position="733"/>
        <end position="803"/>
    </location>
</feature>
<feature type="compositionally biased region" description="Basic and acidic residues" evidence="4">
    <location>
        <begin position="568"/>
        <end position="587"/>
    </location>
</feature>
<feature type="compositionally biased region" description="Polar residues" evidence="4">
    <location>
        <begin position="929"/>
        <end position="939"/>
    </location>
</feature>
<feature type="region of interest" description="Disordered" evidence="4">
    <location>
        <begin position="840"/>
        <end position="996"/>
    </location>
</feature>